<evidence type="ECO:0000313" key="3">
    <source>
        <dbReference type="EMBL" id="OCL06339.1"/>
    </source>
</evidence>
<name>A0A8E2EWU3_9PEZI</name>
<dbReference type="AlphaFoldDB" id="A0A8E2EWU3"/>
<accession>A0A8E2EWU3</accession>
<dbReference type="Proteomes" id="UP000250140">
    <property type="component" value="Unassembled WGS sequence"/>
</dbReference>
<keyword evidence="2" id="KW-0732">Signal</keyword>
<proteinExistence type="predicted"/>
<keyword evidence="4" id="KW-1185">Reference proteome</keyword>
<evidence type="ECO:0000256" key="2">
    <source>
        <dbReference type="SAM" id="SignalP"/>
    </source>
</evidence>
<dbReference type="EMBL" id="KV750085">
    <property type="protein sequence ID" value="OCL06339.1"/>
    <property type="molecule type" value="Genomic_DNA"/>
</dbReference>
<organism evidence="3 4">
    <name type="scientific">Glonium stellatum</name>
    <dbReference type="NCBI Taxonomy" id="574774"/>
    <lineage>
        <taxon>Eukaryota</taxon>
        <taxon>Fungi</taxon>
        <taxon>Dikarya</taxon>
        <taxon>Ascomycota</taxon>
        <taxon>Pezizomycotina</taxon>
        <taxon>Dothideomycetes</taxon>
        <taxon>Pleosporomycetidae</taxon>
        <taxon>Gloniales</taxon>
        <taxon>Gloniaceae</taxon>
        <taxon>Glonium</taxon>
    </lineage>
</organism>
<evidence type="ECO:0000256" key="1">
    <source>
        <dbReference type="SAM" id="Phobius"/>
    </source>
</evidence>
<keyword evidence="1" id="KW-1133">Transmembrane helix</keyword>
<gene>
    <name evidence="3" type="ORF">AOQ84DRAFT_79175</name>
</gene>
<sequence length="244" mass="25414">MRLSTCLLYFSSLQFIVSVAALCHLLGGGPSNDFPCDPNANDTICCRKGFSCMDSKLCRSPEDAANSSRTEYVRGTCTDQSWDPLACGDSCVAEKPGGGENVYYCGDGLYCCKNTDCCAMANMTKVYLDVASAYAIAGVYSSTSIISGLPSTNTQLASSATASDPLGSSKPNNGGSNPTTIGAAVVVSLAVLIVAAVAGNSWWLNRKEQNAGVAEALEIDGSSKGAVQYYELPSQRPPCRGSVT</sequence>
<keyword evidence="1" id="KW-0472">Membrane</keyword>
<evidence type="ECO:0000313" key="4">
    <source>
        <dbReference type="Proteomes" id="UP000250140"/>
    </source>
</evidence>
<keyword evidence="1" id="KW-0812">Transmembrane</keyword>
<feature type="signal peptide" evidence="2">
    <location>
        <begin position="1"/>
        <end position="21"/>
    </location>
</feature>
<feature type="transmembrane region" description="Helical" evidence="1">
    <location>
        <begin position="181"/>
        <end position="203"/>
    </location>
</feature>
<reference evidence="3 4" key="1">
    <citation type="journal article" date="2016" name="Nat. Commun.">
        <title>Ectomycorrhizal ecology is imprinted in the genome of the dominant symbiotic fungus Cenococcum geophilum.</title>
        <authorList>
            <consortium name="DOE Joint Genome Institute"/>
            <person name="Peter M."/>
            <person name="Kohler A."/>
            <person name="Ohm R.A."/>
            <person name="Kuo A."/>
            <person name="Krutzmann J."/>
            <person name="Morin E."/>
            <person name="Arend M."/>
            <person name="Barry K.W."/>
            <person name="Binder M."/>
            <person name="Choi C."/>
            <person name="Clum A."/>
            <person name="Copeland A."/>
            <person name="Grisel N."/>
            <person name="Haridas S."/>
            <person name="Kipfer T."/>
            <person name="LaButti K."/>
            <person name="Lindquist E."/>
            <person name="Lipzen A."/>
            <person name="Maire R."/>
            <person name="Meier B."/>
            <person name="Mihaltcheva S."/>
            <person name="Molinier V."/>
            <person name="Murat C."/>
            <person name="Poggeler S."/>
            <person name="Quandt C.A."/>
            <person name="Sperisen C."/>
            <person name="Tritt A."/>
            <person name="Tisserant E."/>
            <person name="Crous P.W."/>
            <person name="Henrissat B."/>
            <person name="Nehls U."/>
            <person name="Egli S."/>
            <person name="Spatafora J.W."/>
            <person name="Grigoriev I.V."/>
            <person name="Martin F.M."/>
        </authorList>
    </citation>
    <scope>NUCLEOTIDE SEQUENCE [LARGE SCALE GENOMIC DNA]</scope>
    <source>
        <strain evidence="3 4">CBS 207.34</strain>
    </source>
</reference>
<feature type="chain" id="PRO_5034318248" evidence="2">
    <location>
        <begin position="22"/>
        <end position="244"/>
    </location>
</feature>
<dbReference type="OrthoDB" id="5215637at2759"/>
<protein>
    <submittedName>
        <fullName evidence="3">Uncharacterized protein</fullName>
    </submittedName>
</protein>